<feature type="compositionally biased region" description="Polar residues" evidence="3">
    <location>
        <begin position="213"/>
        <end position="227"/>
    </location>
</feature>
<dbReference type="Pfam" id="PF15163">
    <property type="entry name" value="Meiosis_expr"/>
    <property type="match status" value="1"/>
</dbReference>
<name>A0A7M4DV16_CROPO</name>
<dbReference type="Proteomes" id="UP000594220">
    <property type="component" value="Unplaced"/>
</dbReference>
<dbReference type="Ensembl" id="ENSCPRT00005000236.1">
    <property type="protein sequence ID" value="ENSCPRP00005000181.1"/>
    <property type="gene ID" value="ENSCPRG00005000184.1"/>
</dbReference>
<proteinExistence type="inferred from homology"/>
<evidence type="ECO:0000256" key="3">
    <source>
        <dbReference type="SAM" id="MobiDB-lite"/>
    </source>
</evidence>
<evidence type="ECO:0000313" key="5">
    <source>
        <dbReference type="Proteomes" id="UP000594220"/>
    </source>
</evidence>
<dbReference type="PANTHER" id="PTHR17008">
    <property type="entry name" value="MEIOSIS-EXPRESSED GENE 1 PROTEIN"/>
    <property type="match status" value="1"/>
</dbReference>
<evidence type="ECO:0000313" key="4">
    <source>
        <dbReference type="Ensembl" id="ENSCPRP00005000181.1"/>
    </source>
</evidence>
<comment type="similarity">
    <text evidence="2">Belongs to the MEIG1 family.</text>
</comment>
<accession>A0A7M4DV16</accession>
<evidence type="ECO:0000256" key="1">
    <source>
        <dbReference type="ARBA" id="ARBA00003351"/>
    </source>
</evidence>
<feature type="region of interest" description="Disordered" evidence="3">
    <location>
        <begin position="211"/>
        <end position="237"/>
    </location>
</feature>
<dbReference type="PANTHER" id="PTHR17008:SF1">
    <property type="entry name" value="MEIOSIS EXPRESSED GENE 1 PROTEIN HOMOLOG"/>
    <property type="match status" value="1"/>
</dbReference>
<feature type="region of interest" description="Disordered" evidence="3">
    <location>
        <begin position="103"/>
        <end position="142"/>
    </location>
</feature>
<keyword evidence="5" id="KW-1185">Reference proteome</keyword>
<dbReference type="AlphaFoldDB" id="A0A7M4DV16"/>
<comment type="function">
    <text evidence="1">Essential for spermiogenesis.</text>
</comment>
<feature type="compositionally biased region" description="Pro residues" evidence="3">
    <location>
        <begin position="126"/>
        <end position="142"/>
    </location>
</feature>
<dbReference type="InterPro" id="IPR020186">
    <property type="entry name" value="Meiosis-expressed_gene_1"/>
</dbReference>
<reference evidence="4" key="1">
    <citation type="submission" date="2025-08" db="UniProtKB">
        <authorList>
            <consortium name="Ensembl"/>
        </authorList>
    </citation>
    <scope>IDENTIFICATION</scope>
</reference>
<dbReference type="GO" id="GO:0005634">
    <property type="term" value="C:nucleus"/>
    <property type="evidence" value="ECO:0007669"/>
    <property type="project" value="InterPro"/>
</dbReference>
<sequence>MAVRQEVGPRAQVITVEAIDGHPGILPRAAPETAHLPAAAVTAASLRGPASARSLLPLSHWRRWRPIVEPLLPCVSRTGGSFPPIGRVTPPPLPLLVAGWPSPSPPVARRPQTAAARGPHGVSGPGPAPPSPQSPPPPLPLLYPAPSLQSFWQCRGQPVHGRVGGTRHSGMLEDRGCAAYQGAFLENPREFMDNQNVPCLSSCTGPAYLPNEARTSSSGEPVNSSDIKPSGGMAGADIKPKCMERAKKWSDEVENLYRFQQAGYRDEIEYKQVKHVDMVDRWPETGFVKKLQRRDNTFYYYNRQRECDDKEVHKVKVYAY</sequence>
<organism evidence="4 5">
    <name type="scientific">Crocodylus porosus</name>
    <name type="common">Saltwater crocodile</name>
    <name type="synonym">Estuarine crocodile</name>
    <dbReference type="NCBI Taxonomy" id="8502"/>
    <lineage>
        <taxon>Eukaryota</taxon>
        <taxon>Metazoa</taxon>
        <taxon>Chordata</taxon>
        <taxon>Craniata</taxon>
        <taxon>Vertebrata</taxon>
        <taxon>Euteleostomi</taxon>
        <taxon>Archelosauria</taxon>
        <taxon>Archosauria</taxon>
        <taxon>Crocodylia</taxon>
        <taxon>Longirostres</taxon>
        <taxon>Crocodylidae</taxon>
        <taxon>Crocodylus</taxon>
    </lineage>
</organism>
<evidence type="ECO:0000256" key="2">
    <source>
        <dbReference type="ARBA" id="ARBA00008514"/>
    </source>
</evidence>
<reference evidence="4" key="2">
    <citation type="submission" date="2025-09" db="UniProtKB">
        <authorList>
            <consortium name="Ensembl"/>
        </authorList>
    </citation>
    <scope>IDENTIFICATION</scope>
</reference>
<dbReference type="GeneTree" id="ENSGT00390000013550"/>
<protein>
    <submittedName>
        <fullName evidence="4">Meiosis/spermiosis associated 1</fullName>
    </submittedName>
</protein>
<gene>
    <name evidence="4" type="primary">MEIG1</name>
</gene>